<feature type="transmembrane region" description="Helical" evidence="5">
    <location>
        <begin position="450"/>
        <end position="470"/>
    </location>
</feature>
<keyword evidence="2 5" id="KW-0812">Transmembrane</keyword>
<feature type="transmembrane region" description="Helical" evidence="5">
    <location>
        <begin position="102"/>
        <end position="122"/>
    </location>
</feature>
<feature type="transmembrane region" description="Helical" evidence="5">
    <location>
        <begin position="71"/>
        <end position="90"/>
    </location>
</feature>
<comment type="caution">
    <text evidence="8">The sequence shown here is derived from an EMBL/GenBank/DDBJ whole genome shotgun (WGS) entry which is preliminary data.</text>
</comment>
<evidence type="ECO:0000256" key="4">
    <source>
        <dbReference type="ARBA" id="ARBA00023136"/>
    </source>
</evidence>
<dbReference type="GO" id="GO:0050136">
    <property type="term" value="F:NADH dehydrogenase (quinone) (non-electrogenic) activity"/>
    <property type="evidence" value="ECO:0007669"/>
    <property type="project" value="UniProtKB-UniRule"/>
</dbReference>
<evidence type="ECO:0000256" key="6">
    <source>
        <dbReference type="RuleBase" id="RU000320"/>
    </source>
</evidence>
<keyword evidence="3 5" id="KW-1133">Transmembrane helix</keyword>
<sequence length="480" mass="53901">MSEIVSAYLPEFIITIFIVINLIASLFFSTYLYKLSKWVTLLGIVLAIASTFFLQIEPEAFAFNNTFLTNIYTVFYKILILISGFFLTLLSRNMIREKRDRAFEYFSVFLSGILFAMCAVSAVDFISLFVSLEALGLSCYLLLALNKNPNAKQLTFGYLVQGAVVSSLFLMGLSLIYGMCAHFDFEQISLYFANLSSVMGQPQVLLTFALILMMCTFLFKLGLVPFSSWLPDTFEGASYPIGAYMSSIPVLACFGIFSRILMIFLNYTFTMKIVLACIAVVTIIFGSLSAIRQESLKRLMAYSMSVQSGIMLLGMCVFSVYSLSSVLFYLFCYVFANIGAWSAIILLYNSAKLENLNDLKGIIYHRPYYVIAFTVVLIALAGLAPTCGFVAKMYIFSAVARSGFIFLPFLLIALVSSVIMIYGYWRIIRAMFRRIETKIEVDNQVISSKFILYACAFATVGICFLADKIIQLCQLAAYYM</sequence>
<feature type="domain" description="NADH:quinone oxidoreductase/Mrp antiporter transmembrane" evidence="7">
    <location>
        <begin position="122"/>
        <end position="416"/>
    </location>
</feature>
<feature type="transmembrane region" description="Helical" evidence="5">
    <location>
        <begin position="12"/>
        <end position="33"/>
    </location>
</feature>
<evidence type="ECO:0000256" key="5">
    <source>
        <dbReference type="HAMAP-Rule" id="MF_00445"/>
    </source>
</evidence>
<comment type="similarity">
    <text evidence="5">Belongs to the complex I subunit 2 family.</text>
</comment>
<evidence type="ECO:0000256" key="2">
    <source>
        <dbReference type="ARBA" id="ARBA00022692"/>
    </source>
</evidence>
<evidence type="ECO:0000256" key="3">
    <source>
        <dbReference type="ARBA" id="ARBA00022989"/>
    </source>
</evidence>
<dbReference type="GO" id="GO:0012505">
    <property type="term" value="C:endomembrane system"/>
    <property type="evidence" value="ECO:0007669"/>
    <property type="project" value="UniProtKB-SubCell"/>
</dbReference>
<dbReference type="PANTHER" id="PTHR22773">
    <property type="entry name" value="NADH DEHYDROGENASE"/>
    <property type="match status" value="1"/>
</dbReference>
<dbReference type="GO" id="GO:0008137">
    <property type="term" value="F:NADH dehydrogenase (ubiquinone) activity"/>
    <property type="evidence" value="ECO:0007669"/>
    <property type="project" value="InterPro"/>
</dbReference>
<accession>A0A9D1N0A9</accession>
<keyword evidence="5" id="KW-0813">Transport</keyword>
<comment type="subcellular location">
    <subcellularLocation>
        <location evidence="5">Cell membrane</location>
        <topology evidence="5">Multi-pass membrane protein</topology>
    </subcellularLocation>
    <subcellularLocation>
        <location evidence="1">Endomembrane system</location>
        <topology evidence="1">Multi-pass membrane protein</topology>
    </subcellularLocation>
    <subcellularLocation>
        <location evidence="6">Membrane</location>
        <topology evidence="6">Multi-pass membrane protein</topology>
    </subcellularLocation>
</comment>
<keyword evidence="5" id="KW-0520">NAD</keyword>
<protein>
    <recommendedName>
        <fullName evidence="5">NADH-quinone oxidoreductase subunit N</fullName>
        <ecNumber evidence="5">7.1.1.-</ecNumber>
    </recommendedName>
    <alternativeName>
        <fullName evidence="5">NADH dehydrogenase I subunit N</fullName>
    </alternativeName>
    <alternativeName>
        <fullName evidence="5">NDH-1 subunit N</fullName>
    </alternativeName>
</protein>
<evidence type="ECO:0000256" key="1">
    <source>
        <dbReference type="ARBA" id="ARBA00004127"/>
    </source>
</evidence>
<proteinExistence type="inferred from homology"/>
<comment type="function">
    <text evidence="5">NDH-1 shuttles electrons from NADH, via FMN and iron-sulfur (Fe-S) centers, to quinones in the respiratory chain. The immediate electron acceptor for the enzyme in this species is believed to be a menaquinone. Couples the redox reaction to proton translocation (for every two electrons transferred, four hydrogen ions are translocated across the cytoplasmic membrane), and thus conserves the redox energy in a proton gradient.</text>
</comment>
<gene>
    <name evidence="5" type="primary">nuoN</name>
    <name evidence="8" type="ORF">IAD26_04815</name>
</gene>
<feature type="transmembrane region" description="Helical" evidence="5">
    <location>
        <begin position="242"/>
        <end position="267"/>
    </location>
</feature>
<organism evidence="8 9">
    <name type="scientific">Candidatus Limenecus avicola</name>
    <dbReference type="NCBI Taxonomy" id="2840847"/>
    <lineage>
        <taxon>Bacteria</taxon>
        <taxon>Bacillati</taxon>
        <taxon>Bacillota</taxon>
        <taxon>Clostridia</taxon>
        <taxon>Eubacteriales</taxon>
        <taxon>Clostridiaceae</taxon>
        <taxon>Clostridiaceae incertae sedis</taxon>
        <taxon>Candidatus Limenecus</taxon>
    </lineage>
</organism>
<dbReference type="GO" id="GO:0005886">
    <property type="term" value="C:plasma membrane"/>
    <property type="evidence" value="ECO:0007669"/>
    <property type="project" value="UniProtKB-SubCell"/>
</dbReference>
<evidence type="ECO:0000313" key="9">
    <source>
        <dbReference type="Proteomes" id="UP000886748"/>
    </source>
</evidence>
<dbReference type="InterPro" id="IPR010096">
    <property type="entry name" value="NADH-Q_OxRdtase_suN/2"/>
</dbReference>
<dbReference type="GO" id="GO:0048038">
    <property type="term" value="F:quinone binding"/>
    <property type="evidence" value="ECO:0007669"/>
    <property type="project" value="UniProtKB-KW"/>
</dbReference>
<feature type="transmembrane region" description="Helical" evidence="5">
    <location>
        <begin position="327"/>
        <end position="348"/>
    </location>
</feature>
<feature type="transmembrane region" description="Helical" evidence="5">
    <location>
        <begin position="205"/>
        <end position="230"/>
    </location>
</feature>
<comment type="subunit">
    <text evidence="5">NDH-1 is composed of 14 different subunits. Subunits NuoA, H, J, K, L, M, N constitute the membrane sector of the complex.</text>
</comment>
<dbReference type="GO" id="GO:0042773">
    <property type="term" value="P:ATP synthesis coupled electron transport"/>
    <property type="evidence" value="ECO:0007669"/>
    <property type="project" value="InterPro"/>
</dbReference>
<keyword evidence="5" id="KW-0874">Quinone</keyword>
<feature type="transmembrane region" description="Helical" evidence="5">
    <location>
        <begin position="299"/>
        <end position="321"/>
    </location>
</feature>
<keyword evidence="5" id="KW-1278">Translocase</keyword>
<dbReference type="AlphaFoldDB" id="A0A9D1N0A9"/>
<dbReference type="InterPro" id="IPR001750">
    <property type="entry name" value="ND/Mrp_TM"/>
</dbReference>
<dbReference type="EMBL" id="DVOD01000033">
    <property type="protein sequence ID" value="HIU92437.1"/>
    <property type="molecule type" value="Genomic_DNA"/>
</dbReference>
<dbReference type="Pfam" id="PF00361">
    <property type="entry name" value="Proton_antipo_M"/>
    <property type="match status" value="1"/>
</dbReference>
<dbReference type="HAMAP" id="MF_00445">
    <property type="entry name" value="NDH1_NuoN_1"/>
    <property type="match status" value="1"/>
</dbReference>
<feature type="transmembrane region" description="Helical" evidence="5">
    <location>
        <begin position="368"/>
        <end position="391"/>
    </location>
</feature>
<dbReference type="EC" id="7.1.1.-" evidence="5"/>
<evidence type="ECO:0000259" key="7">
    <source>
        <dbReference type="Pfam" id="PF00361"/>
    </source>
</evidence>
<keyword evidence="4 5" id="KW-0472">Membrane</keyword>
<evidence type="ECO:0000313" key="8">
    <source>
        <dbReference type="EMBL" id="HIU92437.1"/>
    </source>
</evidence>
<dbReference type="Proteomes" id="UP000886748">
    <property type="component" value="Unassembled WGS sequence"/>
</dbReference>
<name>A0A9D1N0A9_9CLOT</name>
<feature type="transmembrane region" description="Helical" evidence="5">
    <location>
        <begin position="403"/>
        <end position="425"/>
    </location>
</feature>
<comment type="catalytic activity">
    <reaction evidence="5">
        <text>a quinone + NADH + 5 H(+)(in) = a quinol + NAD(+) + 4 H(+)(out)</text>
        <dbReference type="Rhea" id="RHEA:57888"/>
        <dbReference type="ChEBI" id="CHEBI:15378"/>
        <dbReference type="ChEBI" id="CHEBI:24646"/>
        <dbReference type="ChEBI" id="CHEBI:57540"/>
        <dbReference type="ChEBI" id="CHEBI:57945"/>
        <dbReference type="ChEBI" id="CHEBI:132124"/>
    </reaction>
</comment>
<keyword evidence="5" id="KW-1003">Cell membrane</keyword>
<reference evidence="8" key="1">
    <citation type="submission" date="2020-10" db="EMBL/GenBank/DDBJ databases">
        <authorList>
            <person name="Gilroy R."/>
        </authorList>
    </citation>
    <scope>NUCLEOTIDE SEQUENCE</scope>
    <source>
        <strain evidence="8">CHK154-7741</strain>
    </source>
</reference>
<feature type="transmembrane region" description="Helical" evidence="5">
    <location>
        <begin position="158"/>
        <end position="185"/>
    </location>
</feature>
<feature type="transmembrane region" description="Helical" evidence="5">
    <location>
        <begin position="38"/>
        <end position="56"/>
    </location>
</feature>
<reference evidence="8" key="2">
    <citation type="journal article" date="2021" name="PeerJ">
        <title>Extensive microbial diversity within the chicken gut microbiome revealed by metagenomics and culture.</title>
        <authorList>
            <person name="Gilroy R."/>
            <person name="Ravi A."/>
            <person name="Getino M."/>
            <person name="Pursley I."/>
            <person name="Horton D.L."/>
            <person name="Alikhan N.F."/>
            <person name="Baker D."/>
            <person name="Gharbi K."/>
            <person name="Hall N."/>
            <person name="Watson M."/>
            <person name="Adriaenssens E.M."/>
            <person name="Foster-Nyarko E."/>
            <person name="Jarju S."/>
            <person name="Secka A."/>
            <person name="Antonio M."/>
            <person name="Oren A."/>
            <person name="Chaudhuri R.R."/>
            <person name="La Ragione R."/>
            <person name="Hildebrand F."/>
            <person name="Pallen M.J."/>
        </authorList>
    </citation>
    <scope>NUCLEOTIDE SEQUENCE</scope>
    <source>
        <strain evidence="8">CHK154-7741</strain>
    </source>
</reference>
<feature type="transmembrane region" description="Helical" evidence="5">
    <location>
        <begin position="273"/>
        <end position="292"/>
    </location>
</feature>